<evidence type="ECO:0000313" key="6">
    <source>
        <dbReference type="Proteomes" id="UP000692954"/>
    </source>
</evidence>
<reference evidence="5" key="1">
    <citation type="submission" date="2021-01" db="EMBL/GenBank/DDBJ databases">
        <authorList>
            <consortium name="Genoscope - CEA"/>
            <person name="William W."/>
        </authorList>
    </citation>
    <scope>NUCLEOTIDE SEQUENCE</scope>
</reference>
<evidence type="ECO:0000259" key="3">
    <source>
        <dbReference type="PROSITE" id="PS50109"/>
    </source>
</evidence>
<dbReference type="Pfam" id="PF02518">
    <property type="entry name" value="HATPase_c"/>
    <property type="match status" value="1"/>
</dbReference>
<evidence type="ECO:0000256" key="2">
    <source>
        <dbReference type="PROSITE-ProRule" id="PRU00169"/>
    </source>
</evidence>
<dbReference type="InterPro" id="IPR005467">
    <property type="entry name" value="His_kinase_dom"/>
</dbReference>
<dbReference type="GO" id="GO:0000160">
    <property type="term" value="P:phosphorelay signal transduction system"/>
    <property type="evidence" value="ECO:0007669"/>
    <property type="project" value="InterPro"/>
</dbReference>
<dbReference type="CDD" id="cd17546">
    <property type="entry name" value="REC_hyHK_CKI1_RcsC-like"/>
    <property type="match status" value="1"/>
</dbReference>
<dbReference type="PANTHER" id="PTHR43719">
    <property type="entry name" value="TWO-COMPONENT HISTIDINE KINASE"/>
    <property type="match status" value="1"/>
</dbReference>
<dbReference type="Pfam" id="PF00072">
    <property type="entry name" value="Response_reg"/>
    <property type="match status" value="1"/>
</dbReference>
<sequence>MALKDDNIDSQFKCKYLEPIRINSEQLNLIVGTIRDYNLINLKQFSLKLEEIEIETEIRFIVSLFHESIENKNIKIEYSFDLQSSVLVNDKVRFRQVLFQLMQNAIKYTFESSITITILNDNLQCFISISDDGIGMTEQEAENMNSLLQSNKFVRVSQQSVGVGLGLGISNQLVKQMSGKNNSIQLKRKIKGCQFSFFIKNHQLEVSKEFMRKQSSGLFKNSSQTIRYISTNTYIEDQVKMQSFKKIQIQKSLIQTHSNSQQQFIISSNMKINVFQDSRKQSEENSFSSIHPPILSPKFQQSIVQCSLNSDCCSRVLIVDDEYFNIQCLKLLMTKYQSKCDSAYNGKEALQLVNNKKHHPCNKCENQYYSLIFLDINMPILDGYKTVKELKNLMKQQVINKAWCVANTGFCDLDTKLKSYEAGMDYYLTKPLDQNELKNMLNILFPINDY</sequence>
<dbReference type="OrthoDB" id="303614at2759"/>
<evidence type="ECO:0000313" key="5">
    <source>
        <dbReference type="EMBL" id="CAD8125000.1"/>
    </source>
</evidence>
<feature type="modified residue" description="4-aspartylphosphate" evidence="2">
    <location>
        <position position="375"/>
    </location>
</feature>
<feature type="domain" description="Response regulatory" evidence="4">
    <location>
        <begin position="315"/>
        <end position="445"/>
    </location>
</feature>
<proteinExistence type="predicted"/>
<feature type="domain" description="Histidine kinase" evidence="3">
    <location>
        <begin position="1"/>
        <end position="203"/>
    </location>
</feature>
<dbReference type="InterPro" id="IPR001789">
    <property type="entry name" value="Sig_transdc_resp-reg_receiver"/>
</dbReference>
<dbReference type="CDD" id="cd00075">
    <property type="entry name" value="HATPase"/>
    <property type="match status" value="1"/>
</dbReference>
<name>A0A8S1RDD3_9CILI</name>
<dbReference type="AlphaFoldDB" id="A0A8S1RDD3"/>
<evidence type="ECO:0000259" key="4">
    <source>
        <dbReference type="PROSITE" id="PS50110"/>
    </source>
</evidence>
<dbReference type="PROSITE" id="PS50109">
    <property type="entry name" value="HIS_KIN"/>
    <property type="match status" value="1"/>
</dbReference>
<gene>
    <name evidence="5" type="ORF">PSON_ATCC_30995.1.T1550078</name>
</gene>
<comment type="caution">
    <text evidence="5">The sequence shown here is derived from an EMBL/GenBank/DDBJ whole genome shotgun (WGS) entry which is preliminary data.</text>
</comment>
<keyword evidence="6" id="KW-1185">Reference proteome</keyword>
<dbReference type="SMART" id="SM00387">
    <property type="entry name" value="HATPase_c"/>
    <property type="match status" value="1"/>
</dbReference>
<evidence type="ECO:0000256" key="1">
    <source>
        <dbReference type="ARBA" id="ARBA00022553"/>
    </source>
</evidence>
<dbReference type="Proteomes" id="UP000692954">
    <property type="component" value="Unassembled WGS sequence"/>
</dbReference>
<accession>A0A8S1RDD3</accession>
<dbReference type="PROSITE" id="PS50110">
    <property type="entry name" value="RESPONSE_REGULATORY"/>
    <property type="match status" value="1"/>
</dbReference>
<organism evidence="5 6">
    <name type="scientific">Paramecium sonneborni</name>
    <dbReference type="NCBI Taxonomy" id="65129"/>
    <lineage>
        <taxon>Eukaryota</taxon>
        <taxon>Sar</taxon>
        <taxon>Alveolata</taxon>
        <taxon>Ciliophora</taxon>
        <taxon>Intramacronucleata</taxon>
        <taxon>Oligohymenophorea</taxon>
        <taxon>Peniculida</taxon>
        <taxon>Parameciidae</taxon>
        <taxon>Paramecium</taxon>
    </lineage>
</organism>
<keyword evidence="1 2" id="KW-0597">Phosphoprotein</keyword>
<dbReference type="SMART" id="SM00448">
    <property type="entry name" value="REC"/>
    <property type="match status" value="1"/>
</dbReference>
<dbReference type="PANTHER" id="PTHR43719:SF28">
    <property type="entry name" value="PEROXIDE STRESS-ACTIVATED HISTIDINE KINASE MAK1-RELATED"/>
    <property type="match status" value="1"/>
</dbReference>
<dbReference type="InterPro" id="IPR003594">
    <property type="entry name" value="HATPase_dom"/>
</dbReference>
<dbReference type="InterPro" id="IPR050956">
    <property type="entry name" value="2C_system_His_kinase"/>
</dbReference>
<dbReference type="EMBL" id="CAJJDN010000155">
    <property type="protein sequence ID" value="CAD8125000.1"/>
    <property type="molecule type" value="Genomic_DNA"/>
</dbReference>
<protein>
    <submittedName>
        <fullName evidence="5">Uncharacterized protein</fullName>
    </submittedName>
</protein>